<name>A0A1V6QCM9_9EURO</name>
<dbReference type="STRING" id="416450.A0A1V6QCM9"/>
<feature type="compositionally biased region" description="Acidic residues" evidence="1">
    <location>
        <begin position="276"/>
        <end position="294"/>
    </location>
</feature>
<protein>
    <recommendedName>
        <fullName evidence="4">F-box domain-containing protein</fullName>
    </recommendedName>
</protein>
<proteinExistence type="predicted"/>
<evidence type="ECO:0000256" key="1">
    <source>
        <dbReference type="SAM" id="MobiDB-lite"/>
    </source>
</evidence>
<organism evidence="2 3">
    <name type="scientific">Penicillium antarcticum</name>
    <dbReference type="NCBI Taxonomy" id="416450"/>
    <lineage>
        <taxon>Eukaryota</taxon>
        <taxon>Fungi</taxon>
        <taxon>Dikarya</taxon>
        <taxon>Ascomycota</taxon>
        <taxon>Pezizomycotina</taxon>
        <taxon>Eurotiomycetes</taxon>
        <taxon>Eurotiomycetidae</taxon>
        <taxon>Eurotiales</taxon>
        <taxon>Aspergillaceae</taxon>
        <taxon>Penicillium</taxon>
    </lineage>
</organism>
<reference evidence="3" key="1">
    <citation type="journal article" date="2017" name="Nat. Microbiol.">
        <title>Global analysis of biosynthetic gene clusters reveals vast potential of secondary metabolite production in Penicillium species.</title>
        <authorList>
            <person name="Nielsen J.C."/>
            <person name="Grijseels S."/>
            <person name="Prigent S."/>
            <person name="Ji B."/>
            <person name="Dainat J."/>
            <person name="Nielsen K.F."/>
            <person name="Frisvad J.C."/>
            <person name="Workman M."/>
            <person name="Nielsen J."/>
        </authorList>
    </citation>
    <scope>NUCLEOTIDE SEQUENCE [LARGE SCALE GENOMIC DNA]</scope>
    <source>
        <strain evidence="3">IBT 31811</strain>
    </source>
</reference>
<dbReference type="Proteomes" id="UP000191672">
    <property type="component" value="Unassembled WGS sequence"/>
</dbReference>
<evidence type="ECO:0008006" key="4">
    <source>
        <dbReference type="Google" id="ProtNLM"/>
    </source>
</evidence>
<feature type="compositionally biased region" description="Acidic residues" evidence="1">
    <location>
        <begin position="259"/>
        <end position="268"/>
    </location>
</feature>
<keyword evidence="3" id="KW-1185">Reference proteome</keyword>
<evidence type="ECO:0000313" key="3">
    <source>
        <dbReference type="Proteomes" id="UP000191672"/>
    </source>
</evidence>
<gene>
    <name evidence="2" type="ORF">PENANT_c007G04275</name>
</gene>
<accession>A0A1V6QCM9</accession>
<dbReference type="EMBL" id="MDYN01000007">
    <property type="protein sequence ID" value="OQD86747.1"/>
    <property type="molecule type" value="Genomic_DNA"/>
</dbReference>
<sequence>MTPDAPSLGQSMTAAQRALSIPEIVGIVISHMPRCCPGWAQDLLSCALVNKLWLDDSIKLMWKSIHQDHASIEHGFNTALERRFLDLDPNRRQHYADFVTCAMVTLIDTGRDDEDPWEKGGKLDGLTFSKMTVLHIMMIDANGNLQAGADGRDEEVLLPSLNCPNLYCMSFASGDPDVVTNFMSADVWESIFWDLPTKFPSIEYLDLGGYAHVFPNAVRRLEMRHPNLDGLEDLDVHEISRFHTKSEVEGMHSAHGTDDMDADEDEDGLNIFNEGMGEDDDVDNGEGDDPDYVD</sequence>
<evidence type="ECO:0000313" key="2">
    <source>
        <dbReference type="EMBL" id="OQD86747.1"/>
    </source>
</evidence>
<comment type="caution">
    <text evidence="2">The sequence shown here is derived from an EMBL/GenBank/DDBJ whole genome shotgun (WGS) entry which is preliminary data.</text>
</comment>
<dbReference type="AlphaFoldDB" id="A0A1V6QCM9"/>
<feature type="compositionally biased region" description="Basic and acidic residues" evidence="1">
    <location>
        <begin position="246"/>
        <end position="258"/>
    </location>
</feature>
<feature type="region of interest" description="Disordered" evidence="1">
    <location>
        <begin position="246"/>
        <end position="294"/>
    </location>
</feature>